<keyword evidence="1" id="KW-0472">Membrane</keyword>
<feature type="transmembrane region" description="Helical" evidence="1">
    <location>
        <begin position="187"/>
        <end position="209"/>
    </location>
</feature>
<dbReference type="Proteomes" id="UP001596507">
    <property type="component" value="Unassembled WGS sequence"/>
</dbReference>
<dbReference type="InterPro" id="IPR012867">
    <property type="entry name" value="DUF1648"/>
</dbReference>
<dbReference type="EMBL" id="JBHTBE010000001">
    <property type="protein sequence ID" value="MFC7268719.1"/>
    <property type="molecule type" value="Genomic_DNA"/>
</dbReference>
<feature type="domain" description="DUF1648" evidence="2">
    <location>
        <begin position="24"/>
        <end position="64"/>
    </location>
</feature>
<comment type="caution">
    <text evidence="3">The sequence shown here is derived from an EMBL/GenBank/DDBJ whole genome shotgun (WGS) entry which is preliminary data.</text>
</comment>
<gene>
    <name evidence="3" type="ORF">ACFQRL_07095</name>
</gene>
<name>A0ABW2HCY3_9MICO</name>
<sequence>MTAERPPLAVRRFVLVAIALPIVLTVAAVIVQLIALPLVPSPIAIHWGVSGAPDAFGPAWLQPVVTVVIGLGIPLGIALTSVAGLRRGDRGGSYRLMGAVAAGTSVLGVVLLTWMLVVQVGLDDAASAGSILVPGVVSIALAVLAGVGAWFLQPKEQPQHRGAAVDPLVLAPGERAVWLGTAALSRAASIAIAAACAVLVLVAIAMWIFGAPLGAAVLISILALVMVALAATTVVFHVRVDADGLTVTSIAGLPRFRVGLSDIVEVGVSQVNPMGEFGGWGLRSAPGRFGIVLRTGEAIEVTRRSGRRFVVTVDDAATGAALLSALAERAGSLR</sequence>
<feature type="transmembrane region" description="Helical" evidence="1">
    <location>
        <begin position="59"/>
        <end position="84"/>
    </location>
</feature>
<feature type="transmembrane region" description="Helical" evidence="1">
    <location>
        <begin position="12"/>
        <end position="39"/>
    </location>
</feature>
<dbReference type="RefSeq" id="WP_262873599.1">
    <property type="nucleotide sequence ID" value="NZ_BAABKW010000002.1"/>
</dbReference>
<feature type="transmembrane region" description="Helical" evidence="1">
    <location>
        <begin position="215"/>
        <end position="236"/>
    </location>
</feature>
<evidence type="ECO:0000259" key="2">
    <source>
        <dbReference type="Pfam" id="PF07853"/>
    </source>
</evidence>
<evidence type="ECO:0000313" key="4">
    <source>
        <dbReference type="Proteomes" id="UP001596507"/>
    </source>
</evidence>
<proteinExistence type="predicted"/>
<organism evidence="3 4">
    <name type="scientific">Microbacterium fluvii</name>
    <dbReference type="NCBI Taxonomy" id="415215"/>
    <lineage>
        <taxon>Bacteria</taxon>
        <taxon>Bacillati</taxon>
        <taxon>Actinomycetota</taxon>
        <taxon>Actinomycetes</taxon>
        <taxon>Micrococcales</taxon>
        <taxon>Microbacteriaceae</taxon>
        <taxon>Microbacterium</taxon>
    </lineage>
</organism>
<feature type="transmembrane region" description="Helical" evidence="1">
    <location>
        <begin position="96"/>
        <end position="117"/>
    </location>
</feature>
<keyword evidence="1" id="KW-0812">Transmembrane</keyword>
<keyword evidence="1" id="KW-1133">Transmembrane helix</keyword>
<dbReference type="Pfam" id="PF07853">
    <property type="entry name" value="DUF1648"/>
    <property type="match status" value="1"/>
</dbReference>
<evidence type="ECO:0000313" key="3">
    <source>
        <dbReference type="EMBL" id="MFC7268719.1"/>
    </source>
</evidence>
<accession>A0ABW2HCY3</accession>
<feature type="transmembrane region" description="Helical" evidence="1">
    <location>
        <begin position="129"/>
        <end position="152"/>
    </location>
</feature>
<protein>
    <submittedName>
        <fullName evidence="3">DUF1648 domain-containing protein</fullName>
    </submittedName>
</protein>
<keyword evidence="4" id="KW-1185">Reference proteome</keyword>
<evidence type="ECO:0000256" key="1">
    <source>
        <dbReference type="SAM" id="Phobius"/>
    </source>
</evidence>
<reference evidence="4" key="1">
    <citation type="journal article" date="2019" name="Int. J. Syst. Evol. Microbiol.">
        <title>The Global Catalogue of Microorganisms (GCM) 10K type strain sequencing project: providing services to taxonomists for standard genome sequencing and annotation.</title>
        <authorList>
            <consortium name="The Broad Institute Genomics Platform"/>
            <consortium name="The Broad Institute Genome Sequencing Center for Infectious Disease"/>
            <person name="Wu L."/>
            <person name="Ma J."/>
        </authorList>
    </citation>
    <scope>NUCLEOTIDE SEQUENCE [LARGE SCALE GENOMIC DNA]</scope>
    <source>
        <strain evidence="4">CGMCC 1.15772</strain>
    </source>
</reference>